<evidence type="ECO:0000256" key="2">
    <source>
        <dbReference type="ARBA" id="ARBA00006099"/>
    </source>
</evidence>
<keyword evidence="6" id="KW-0812">Transmembrane</keyword>
<keyword evidence="4" id="KW-0732">Signal</keyword>
<dbReference type="PANTHER" id="PTHR30368">
    <property type="entry name" value="SULFATE-BINDING PROTEIN"/>
    <property type="match status" value="1"/>
</dbReference>
<keyword evidence="3" id="KW-0813">Transport</keyword>
<keyword evidence="6" id="KW-0472">Membrane</keyword>
<gene>
    <name evidence="7" type="ORF">H6G68_14185</name>
</gene>
<evidence type="ECO:0000256" key="3">
    <source>
        <dbReference type="ARBA" id="ARBA00022448"/>
    </source>
</evidence>
<keyword evidence="6" id="KW-1133">Transmembrane helix</keyword>
<reference evidence="7 8" key="1">
    <citation type="journal article" date="2020" name="ISME J.">
        <title>Comparative genomics reveals insights into cyanobacterial evolution and habitat adaptation.</title>
        <authorList>
            <person name="Chen M.Y."/>
            <person name="Teng W.K."/>
            <person name="Zhao L."/>
            <person name="Hu C.X."/>
            <person name="Zhou Y.K."/>
            <person name="Han B.P."/>
            <person name="Song L.R."/>
            <person name="Shu W.S."/>
        </authorList>
    </citation>
    <scope>NUCLEOTIDE SEQUENCE [LARGE SCALE GENOMIC DNA]</scope>
    <source>
        <strain evidence="7 8">FACHB-362</strain>
    </source>
</reference>
<dbReference type="InterPro" id="IPR005669">
    <property type="entry name" value="Thiosulph/SO4-bd"/>
</dbReference>
<keyword evidence="8" id="KW-1185">Reference proteome</keyword>
<evidence type="ECO:0000256" key="6">
    <source>
        <dbReference type="SAM" id="Phobius"/>
    </source>
</evidence>
<comment type="caution">
    <text evidence="7">The sequence shown here is derived from an EMBL/GenBank/DDBJ whole genome shotgun (WGS) entry which is preliminary data.</text>
</comment>
<evidence type="ECO:0000256" key="5">
    <source>
        <dbReference type="ARBA" id="ARBA00022764"/>
    </source>
</evidence>
<evidence type="ECO:0000313" key="8">
    <source>
        <dbReference type="Proteomes" id="UP000660381"/>
    </source>
</evidence>
<accession>A0ABR8J3E7</accession>
<organism evidence="7 8">
    <name type="scientific">Anabaena catenula FACHB-362</name>
    <dbReference type="NCBI Taxonomy" id="2692877"/>
    <lineage>
        <taxon>Bacteria</taxon>
        <taxon>Bacillati</taxon>
        <taxon>Cyanobacteriota</taxon>
        <taxon>Cyanophyceae</taxon>
        <taxon>Nostocales</taxon>
        <taxon>Nostocaceae</taxon>
        <taxon>Anabaena</taxon>
    </lineage>
</organism>
<protein>
    <submittedName>
        <fullName evidence="7">Sulfate ABC transporter substrate-binding protein</fullName>
    </submittedName>
</protein>
<dbReference type="CDD" id="cd01005">
    <property type="entry name" value="PBP2_CysP"/>
    <property type="match status" value="1"/>
</dbReference>
<evidence type="ECO:0000256" key="4">
    <source>
        <dbReference type="ARBA" id="ARBA00022729"/>
    </source>
</evidence>
<evidence type="ECO:0000256" key="1">
    <source>
        <dbReference type="ARBA" id="ARBA00004418"/>
    </source>
</evidence>
<dbReference type="EMBL" id="JACJTQ010000020">
    <property type="protein sequence ID" value="MBD2692888.1"/>
    <property type="molecule type" value="Genomic_DNA"/>
</dbReference>
<comment type="subcellular location">
    <subcellularLocation>
        <location evidence="1">Periplasm</location>
    </subcellularLocation>
</comment>
<feature type="transmembrane region" description="Helical" evidence="6">
    <location>
        <begin position="45"/>
        <end position="64"/>
    </location>
</feature>
<dbReference type="SUPFAM" id="SSF53850">
    <property type="entry name" value="Periplasmic binding protein-like II"/>
    <property type="match status" value="1"/>
</dbReference>
<sequence>MSKSQNTKHLGNYLILKMQVYLVRILQTIQILYQHIIPRWLKNRNIGSFVSIFLIGTVLSIAIASCSGNSFATKGDVKLKLASFSVTKAAHDQIIPKFVEKWKQEHNQNVTIEATYGGSGAQTAEIISGSQEADIVHLALPLDVIKIQQAGLIKSGWEIKSPRSGIVSRSVAAIVTREGNPKGINSWEDLAKDGVKIIAANPKTSGIAIWEFLAFWGSVTLTGGDEATALDYITKVYKHTPVLTKDAREASDLFFQQNQGDVLINYENEVILAGKNGTKLPYIVPQINISIDNPVTVVDKNVDKHGTRKVAQAFVDFLYSTEAQREFAKLQYRPVNPTVTQEVAAQQPPIQTLFTSQDLGGWELIQKKFFQDGAIFDKVQSANKA</sequence>
<evidence type="ECO:0000313" key="7">
    <source>
        <dbReference type="EMBL" id="MBD2692888.1"/>
    </source>
</evidence>
<dbReference type="NCBIfam" id="TIGR00971">
    <property type="entry name" value="3a0106s03"/>
    <property type="match status" value="1"/>
</dbReference>
<dbReference type="Gene3D" id="3.40.190.10">
    <property type="entry name" value="Periplasmic binding protein-like II"/>
    <property type="match status" value="2"/>
</dbReference>
<dbReference type="Pfam" id="PF13531">
    <property type="entry name" value="SBP_bac_11"/>
    <property type="match status" value="1"/>
</dbReference>
<name>A0ABR8J3E7_9NOST</name>
<proteinExistence type="inferred from homology"/>
<comment type="similarity">
    <text evidence="2">Belongs to the prokaryotic sulfate-binding protein family.</text>
</comment>
<dbReference type="Proteomes" id="UP000660381">
    <property type="component" value="Unassembled WGS sequence"/>
</dbReference>
<dbReference type="PANTHER" id="PTHR30368:SF2">
    <property type="entry name" value="SULFATE-BINDING PROTEIN"/>
    <property type="match status" value="1"/>
</dbReference>
<keyword evidence="5" id="KW-0574">Periplasm</keyword>
<dbReference type="RefSeq" id="WP_190907224.1">
    <property type="nucleotide sequence ID" value="NZ_JACJTQ010000020.1"/>
</dbReference>